<organism evidence="1 2">
    <name type="scientific">Kushneria konosiri</name>
    <dbReference type="NCBI Taxonomy" id="698828"/>
    <lineage>
        <taxon>Bacteria</taxon>
        <taxon>Pseudomonadati</taxon>
        <taxon>Pseudomonadota</taxon>
        <taxon>Gammaproteobacteria</taxon>
        <taxon>Oceanospirillales</taxon>
        <taxon>Halomonadaceae</taxon>
        <taxon>Kushneria</taxon>
    </lineage>
</organism>
<name>A0A2Z2H8I1_9GAMM</name>
<sequence>MRFVRSRVAFGLYCLLGSAIALACALWLSVVWASVVLVVLVICGWHQTGALPPPLRMTGSGQWEQYHQGQWQGVTLEGSRVGPLLCEVRVDRHRYALWFDSMPPEQFRLLRRSLLSPTTADKAGEGYQG</sequence>
<dbReference type="KEGG" id="kus:B9G99_10520"/>
<dbReference type="PROSITE" id="PS51257">
    <property type="entry name" value="PROKAR_LIPOPROTEIN"/>
    <property type="match status" value="1"/>
</dbReference>
<keyword evidence="2" id="KW-1185">Reference proteome</keyword>
<dbReference type="EMBL" id="CP021323">
    <property type="protein sequence ID" value="ARS53236.1"/>
    <property type="molecule type" value="Genomic_DNA"/>
</dbReference>
<dbReference type="AlphaFoldDB" id="A0A2Z2H8I1"/>
<reference evidence="1 2" key="1">
    <citation type="journal article" date="2017" name="Int. J. Syst. Evol. Microbiol.">
        <title>Kushneria konosiri sp. nov., isolated from the Korean salt-fermented seafood Daemi-jeot.</title>
        <authorList>
            <person name="Yun J.H."/>
            <person name="Park S.K."/>
            <person name="Lee J.Y."/>
            <person name="Jung M.J."/>
            <person name="Bae J.W."/>
        </authorList>
    </citation>
    <scope>NUCLEOTIDE SEQUENCE [LARGE SCALE GENOMIC DNA]</scope>
    <source>
        <strain evidence="1 2">X49</strain>
    </source>
</reference>
<proteinExistence type="predicted"/>
<evidence type="ECO:0000313" key="1">
    <source>
        <dbReference type="EMBL" id="ARS53236.1"/>
    </source>
</evidence>
<accession>A0A2Z2H8I1</accession>
<evidence type="ECO:0000313" key="2">
    <source>
        <dbReference type="Proteomes" id="UP000250025"/>
    </source>
</evidence>
<evidence type="ECO:0008006" key="3">
    <source>
        <dbReference type="Google" id="ProtNLM"/>
    </source>
</evidence>
<dbReference type="Proteomes" id="UP000250025">
    <property type="component" value="Chromosome"/>
</dbReference>
<protein>
    <recommendedName>
        <fullName evidence="3">Toxin CptA</fullName>
    </recommendedName>
</protein>
<gene>
    <name evidence="1" type="ORF">B9G99_10520</name>
</gene>